<dbReference type="GO" id="GO:0008176">
    <property type="term" value="F:tRNA (guanine(46)-N7)-methyltransferase activity"/>
    <property type="evidence" value="ECO:0007669"/>
    <property type="project" value="UniProtKB-UniRule"/>
</dbReference>
<dbReference type="EMBL" id="CP065725">
    <property type="protein sequence ID" value="QPT41015.1"/>
    <property type="molecule type" value="Genomic_DNA"/>
</dbReference>
<dbReference type="AlphaFoldDB" id="A0A378XF90"/>
<keyword evidence="13" id="KW-1185">Reference proteome</keyword>
<evidence type="ECO:0000256" key="1">
    <source>
        <dbReference type="ARBA" id="ARBA00000142"/>
    </source>
</evidence>
<comment type="similarity">
    <text evidence="8 9">Belongs to the class I-like SAM-binding methyltransferase superfamily. TrmB family.</text>
</comment>
<dbReference type="NCBIfam" id="TIGR00091">
    <property type="entry name" value="tRNA (guanosine(46)-N7)-methyltransferase TrmB"/>
    <property type="match status" value="1"/>
</dbReference>
<dbReference type="Proteomes" id="UP000594903">
    <property type="component" value="Chromosome"/>
</dbReference>
<comment type="caution">
    <text evidence="9">Lacks conserved residue(s) required for the propagation of feature annotation.</text>
</comment>
<keyword evidence="5 9" id="KW-0949">S-adenosyl-L-methionine</keyword>
<comment type="pathway">
    <text evidence="7 9">tRNA modification; N(7)-methylguanine-tRNA biosynthesis.</text>
</comment>
<dbReference type="FunFam" id="3.40.50.150:FF:000035">
    <property type="entry name" value="tRNA (guanine-N(7)-)-methyltransferase"/>
    <property type="match status" value="1"/>
</dbReference>
<dbReference type="RefSeq" id="WP_018574044.1">
    <property type="nucleotide sequence ID" value="NZ_CP065725.1"/>
</dbReference>
<dbReference type="PANTHER" id="PTHR23417">
    <property type="entry name" value="3-DEOXY-D-MANNO-OCTULOSONIC-ACID TRANSFERASE/TRNA GUANINE-N 7 - -METHYLTRANSFERASE"/>
    <property type="match status" value="1"/>
</dbReference>
<name>A0A378XF90_9BURK</name>
<reference evidence="11 12" key="1">
    <citation type="submission" date="2018-06" db="EMBL/GenBank/DDBJ databases">
        <authorList>
            <consortium name="Pathogen Informatics"/>
            <person name="Doyle S."/>
        </authorList>
    </citation>
    <scope>NUCLEOTIDE SEQUENCE [LARGE SCALE GENOMIC DNA]</scope>
    <source>
        <strain evidence="11 12">NCTC11997</strain>
    </source>
</reference>
<evidence type="ECO:0000256" key="8">
    <source>
        <dbReference type="ARBA" id="ARBA00060767"/>
    </source>
</evidence>
<dbReference type="Proteomes" id="UP000254603">
    <property type="component" value="Unassembled WGS sequence"/>
</dbReference>
<sequence>MNTTNTDHQTNFSEETAEEKKDWGHIKSFVHRSVHMTPKQRKALEGDLFKTWCLPYQPEMIDYTEVFKREAPTILEIGFGMGETTAKIAQTSSDKNFLGVEVFSGGVGALLNRIDEEVISNIRIIQHDVVDVVNHMLPPTSLDGIHIYFPDPWPKKRHHKRRLIQSPFIKQVVSRLKPGGYIHCATDWEDYAMQMLEVLSNEDALQNRFEEFAPRPDYRPLTKFENRGIKLGYGVWDLIFEKK</sequence>
<evidence type="ECO:0000256" key="7">
    <source>
        <dbReference type="ARBA" id="ARBA00060552"/>
    </source>
</evidence>
<organism evidence="11 12">
    <name type="scientific">Oligella ureolytica</name>
    <dbReference type="NCBI Taxonomy" id="90244"/>
    <lineage>
        <taxon>Bacteria</taxon>
        <taxon>Pseudomonadati</taxon>
        <taxon>Pseudomonadota</taxon>
        <taxon>Betaproteobacteria</taxon>
        <taxon>Burkholderiales</taxon>
        <taxon>Alcaligenaceae</taxon>
        <taxon>Oligella</taxon>
    </lineage>
</organism>
<keyword evidence="4 9" id="KW-0808">Transferase</keyword>
<feature type="binding site" evidence="9">
    <location>
        <position position="76"/>
    </location>
    <ligand>
        <name>S-adenosyl-L-methionine</name>
        <dbReference type="ChEBI" id="CHEBI:59789"/>
    </ligand>
</feature>
<evidence type="ECO:0000256" key="3">
    <source>
        <dbReference type="ARBA" id="ARBA00022603"/>
    </source>
</evidence>
<feature type="binding site" evidence="9">
    <location>
        <position position="101"/>
    </location>
    <ligand>
        <name>S-adenosyl-L-methionine</name>
        <dbReference type="ChEBI" id="CHEBI:59789"/>
    </ligand>
</feature>
<protein>
    <recommendedName>
        <fullName evidence="9">tRNA (guanine-N(7)-)-methyltransferase</fullName>
        <ecNumber evidence="9">2.1.1.33</ecNumber>
    </recommendedName>
    <alternativeName>
        <fullName evidence="9">tRNA (guanine(46)-N(7))-methyltransferase</fullName>
    </alternativeName>
    <alternativeName>
        <fullName evidence="9">tRNA(m7G46)-methyltransferase</fullName>
    </alternativeName>
</protein>
<feature type="binding site" evidence="9">
    <location>
        <position position="187"/>
    </location>
    <ligand>
        <name>substrate</name>
    </ligand>
</feature>
<gene>
    <name evidence="9 11" type="primary">trmB</name>
    <name evidence="10" type="ORF">I6G29_05585</name>
    <name evidence="11" type="ORF">NCTC11997_01172</name>
</gene>
<dbReference type="OrthoDB" id="9802090at2"/>
<dbReference type="HAMAP" id="MF_01057">
    <property type="entry name" value="tRNA_methyltr_TrmB"/>
    <property type="match status" value="1"/>
</dbReference>
<feature type="binding site" evidence="9">
    <location>
        <begin position="222"/>
        <end position="225"/>
    </location>
    <ligand>
        <name>substrate</name>
    </ligand>
</feature>
<evidence type="ECO:0000256" key="2">
    <source>
        <dbReference type="ARBA" id="ARBA00003015"/>
    </source>
</evidence>
<dbReference type="Pfam" id="PF02390">
    <property type="entry name" value="Methyltransf_4"/>
    <property type="match status" value="1"/>
</dbReference>
<dbReference type="CDD" id="cd02440">
    <property type="entry name" value="AdoMet_MTases"/>
    <property type="match status" value="1"/>
</dbReference>
<comment type="function">
    <text evidence="2 9">Catalyzes the formation of N(7)-methylguanine at position 46 (m7G46) in tRNA.</text>
</comment>
<keyword evidence="6 9" id="KW-0819">tRNA processing</keyword>
<feature type="binding site" evidence="9">
    <location>
        <position position="128"/>
    </location>
    <ligand>
        <name>S-adenosyl-L-methionine</name>
        <dbReference type="ChEBI" id="CHEBI:59789"/>
    </ligand>
</feature>
<evidence type="ECO:0000313" key="13">
    <source>
        <dbReference type="Proteomes" id="UP000594903"/>
    </source>
</evidence>
<feature type="binding site" evidence="9">
    <location>
        <position position="151"/>
    </location>
    <ligand>
        <name>S-adenosyl-L-methionine</name>
        <dbReference type="ChEBI" id="CHEBI:59789"/>
    </ligand>
</feature>
<evidence type="ECO:0000256" key="5">
    <source>
        <dbReference type="ARBA" id="ARBA00022691"/>
    </source>
</evidence>
<evidence type="ECO:0000313" key="12">
    <source>
        <dbReference type="Proteomes" id="UP000254603"/>
    </source>
</evidence>
<comment type="catalytic activity">
    <reaction evidence="1 9">
        <text>guanosine(46) in tRNA + S-adenosyl-L-methionine = N(7)-methylguanosine(46) in tRNA + S-adenosyl-L-homocysteine</text>
        <dbReference type="Rhea" id="RHEA:42708"/>
        <dbReference type="Rhea" id="RHEA-COMP:10188"/>
        <dbReference type="Rhea" id="RHEA-COMP:10189"/>
        <dbReference type="ChEBI" id="CHEBI:57856"/>
        <dbReference type="ChEBI" id="CHEBI:59789"/>
        <dbReference type="ChEBI" id="CHEBI:74269"/>
        <dbReference type="ChEBI" id="CHEBI:74480"/>
        <dbReference type="EC" id="2.1.1.33"/>
    </reaction>
</comment>
<proteinExistence type="inferred from homology"/>
<dbReference type="EMBL" id="UGSB01000001">
    <property type="protein sequence ID" value="SUA53449.1"/>
    <property type="molecule type" value="Genomic_DNA"/>
</dbReference>
<evidence type="ECO:0000256" key="4">
    <source>
        <dbReference type="ARBA" id="ARBA00022679"/>
    </source>
</evidence>
<dbReference type="InterPro" id="IPR055361">
    <property type="entry name" value="tRNA_methyltr_TrmB_bact"/>
</dbReference>
<keyword evidence="3 9" id="KW-0489">Methyltransferase</keyword>
<evidence type="ECO:0000256" key="9">
    <source>
        <dbReference type="HAMAP-Rule" id="MF_01057"/>
    </source>
</evidence>
<evidence type="ECO:0000313" key="11">
    <source>
        <dbReference type="EMBL" id="SUA53449.1"/>
    </source>
</evidence>
<dbReference type="STRING" id="1122619.GCA_000373745_00860"/>
<dbReference type="EC" id="2.1.1.33" evidence="9"/>
<dbReference type="PROSITE" id="PS51625">
    <property type="entry name" value="SAM_MT_TRMB"/>
    <property type="match status" value="1"/>
</dbReference>
<dbReference type="UniPathway" id="UPA00989"/>
<accession>A0A378XF90</accession>
<feature type="binding site" evidence="9">
    <location>
        <position position="155"/>
    </location>
    <ligand>
        <name>substrate</name>
    </ligand>
</feature>
<dbReference type="Gene3D" id="3.40.50.150">
    <property type="entry name" value="Vaccinia Virus protein VP39"/>
    <property type="match status" value="1"/>
</dbReference>
<dbReference type="PANTHER" id="PTHR23417:SF14">
    <property type="entry name" value="PENTACOTRIPEPTIDE-REPEAT REGION OF PRORP DOMAIN-CONTAINING PROTEIN"/>
    <property type="match status" value="1"/>
</dbReference>
<dbReference type="InterPro" id="IPR003358">
    <property type="entry name" value="tRNA_(Gua-N-7)_MeTrfase_Trmb"/>
</dbReference>
<dbReference type="InterPro" id="IPR029063">
    <property type="entry name" value="SAM-dependent_MTases_sf"/>
</dbReference>
<reference evidence="10 13" key="2">
    <citation type="submission" date="2020-12" db="EMBL/GenBank/DDBJ databases">
        <title>FDA dAtabase for Regulatory Grade micrObial Sequences (FDA-ARGOS): Supporting development and validation of Infectious Disease Dx tests.</title>
        <authorList>
            <person name="Sproer C."/>
            <person name="Gronow S."/>
            <person name="Severitt S."/>
            <person name="Schroder I."/>
            <person name="Tallon L."/>
            <person name="Sadzewicz L."/>
            <person name="Zhao X."/>
            <person name="Boylan J."/>
            <person name="Ott S."/>
            <person name="Bowen H."/>
            <person name="Vavikolanu K."/>
            <person name="Mehta A."/>
            <person name="Aluvathingal J."/>
            <person name="Nadendla S."/>
            <person name="Lowell S."/>
            <person name="Myers T."/>
            <person name="Yan Y."/>
            <person name="Sichtig H."/>
        </authorList>
    </citation>
    <scope>NUCLEOTIDE SEQUENCE [LARGE SCALE GENOMIC DNA]</scope>
    <source>
        <strain evidence="10 13">FDAARGOS_872</strain>
    </source>
</reference>
<dbReference type="SUPFAM" id="SSF53335">
    <property type="entry name" value="S-adenosyl-L-methionine-dependent methyltransferases"/>
    <property type="match status" value="1"/>
</dbReference>
<dbReference type="GO" id="GO:0043527">
    <property type="term" value="C:tRNA methyltransferase complex"/>
    <property type="evidence" value="ECO:0007669"/>
    <property type="project" value="TreeGrafter"/>
</dbReference>
<evidence type="ECO:0000313" key="10">
    <source>
        <dbReference type="EMBL" id="QPT41015.1"/>
    </source>
</evidence>
<evidence type="ECO:0000256" key="6">
    <source>
        <dbReference type="ARBA" id="ARBA00022694"/>
    </source>
</evidence>